<dbReference type="InterPro" id="IPR037250">
    <property type="entry name" value="NEAT_dom_sf"/>
</dbReference>
<evidence type="ECO:0000313" key="8">
    <source>
        <dbReference type="Proteomes" id="UP000007271"/>
    </source>
</evidence>
<protein>
    <recommendedName>
        <fullName evidence="6">NEAT domain-containing protein</fullName>
    </recommendedName>
</protein>
<evidence type="ECO:0000256" key="1">
    <source>
        <dbReference type="ARBA" id="ARBA00004196"/>
    </source>
</evidence>
<dbReference type="CDD" id="cd06920">
    <property type="entry name" value="NEAT"/>
    <property type="match status" value="1"/>
</dbReference>
<dbReference type="EMBL" id="AKFP01000013">
    <property type="protein sequence ID" value="EJN56264.1"/>
    <property type="molecule type" value="Genomic_DNA"/>
</dbReference>
<evidence type="ECO:0000256" key="3">
    <source>
        <dbReference type="SAM" id="MobiDB-lite"/>
    </source>
</evidence>
<comment type="subcellular location">
    <subcellularLocation>
        <location evidence="1">Cell envelope</location>
    </subcellularLocation>
</comment>
<dbReference type="InterPro" id="IPR006635">
    <property type="entry name" value="NEAT_dom"/>
</dbReference>
<dbReference type="Proteomes" id="UP000007271">
    <property type="component" value="Unassembled WGS sequence"/>
</dbReference>
<organism evidence="7 8">
    <name type="scientific">Loigolactobacillus coryniformis subsp. coryniformis CECT 5711</name>
    <dbReference type="NCBI Taxonomy" id="1185325"/>
    <lineage>
        <taxon>Bacteria</taxon>
        <taxon>Bacillati</taxon>
        <taxon>Bacillota</taxon>
        <taxon>Bacilli</taxon>
        <taxon>Lactobacillales</taxon>
        <taxon>Lactobacillaceae</taxon>
        <taxon>Loigolactobacillus</taxon>
    </lineage>
</organism>
<dbReference type="SMART" id="SM00725">
    <property type="entry name" value="NEAT"/>
    <property type="match status" value="1"/>
</dbReference>
<name>J3JC33_9LACO</name>
<accession>J3JC33</accession>
<dbReference type="PROSITE" id="PS50978">
    <property type="entry name" value="NEAT"/>
    <property type="match status" value="1"/>
</dbReference>
<evidence type="ECO:0000256" key="5">
    <source>
        <dbReference type="SAM" id="SignalP"/>
    </source>
</evidence>
<sequence length="257" mass="26988">MKRKISKLVLGLLFVIVSFAVGSKVTAESINYQALKYGTQQTSMASNYYVKPANVVANGDQYLVTMTIHTGTQLGEWPVTVLSINGQGPANVTKTKSASGYDYSYAFQTADLSQIISSSISINVPNVYTAKHDISFKFDTSNLPALNNAAASSSSANTVSSAAASQSNVSASSQSSASQSSVSSESSQSSTSSSLASSSSKPKPVAKTTSNRVIRRQNAQIAALNRKNKQTQTAILTGGAVAIVILAVAAYFFIKRK</sequence>
<proteinExistence type="predicted"/>
<keyword evidence="4" id="KW-0472">Membrane</keyword>
<evidence type="ECO:0000256" key="4">
    <source>
        <dbReference type="SAM" id="Phobius"/>
    </source>
</evidence>
<gene>
    <name evidence="7" type="ORF">A11Y_156808</name>
</gene>
<evidence type="ECO:0000259" key="6">
    <source>
        <dbReference type="PROSITE" id="PS50978"/>
    </source>
</evidence>
<evidence type="ECO:0000313" key="7">
    <source>
        <dbReference type="EMBL" id="EJN56264.1"/>
    </source>
</evidence>
<feature type="transmembrane region" description="Helical" evidence="4">
    <location>
        <begin position="234"/>
        <end position="254"/>
    </location>
</feature>
<comment type="caution">
    <text evidence="7">The sequence shown here is derived from an EMBL/GenBank/DDBJ whole genome shotgun (WGS) entry which is preliminary data.</text>
</comment>
<feature type="domain" description="NEAT" evidence="6">
    <location>
        <begin position="23"/>
        <end position="154"/>
    </location>
</feature>
<dbReference type="AlphaFoldDB" id="J3JC33"/>
<feature type="signal peptide" evidence="5">
    <location>
        <begin position="1"/>
        <end position="20"/>
    </location>
</feature>
<dbReference type="PATRIC" id="fig|1185325.3.peg.778"/>
<feature type="chain" id="PRO_5039548499" description="NEAT domain-containing protein" evidence="5">
    <location>
        <begin position="21"/>
        <end position="257"/>
    </location>
</feature>
<evidence type="ECO:0000256" key="2">
    <source>
        <dbReference type="ARBA" id="ARBA00022729"/>
    </source>
</evidence>
<dbReference type="GO" id="GO:0030313">
    <property type="term" value="C:cell envelope"/>
    <property type="evidence" value="ECO:0007669"/>
    <property type="project" value="UniProtKB-SubCell"/>
</dbReference>
<dbReference type="Gene3D" id="2.60.40.1850">
    <property type="match status" value="1"/>
</dbReference>
<feature type="region of interest" description="Disordered" evidence="3">
    <location>
        <begin position="173"/>
        <end position="212"/>
    </location>
</feature>
<keyword evidence="4" id="KW-0812">Transmembrane</keyword>
<dbReference type="Pfam" id="PF05031">
    <property type="entry name" value="NEAT"/>
    <property type="match status" value="1"/>
</dbReference>
<dbReference type="SUPFAM" id="SSF158911">
    <property type="entry name" value="NEAT domain-like"/>
    <property type="match status" value="1"/>
</dbReference>
<reference evidence="7 8" key="1">
    <citation type="submission" date="2012-05" db="EMBL/GenBank/DDBJ databases">
        <title>Complete Genome Sequence of Lactobacillus coryniformis CECT5711.</title>
        <authorList>
            <person name="Rodriguez J.M."/>
        </authorList>
    </citation>
    <scope>NUCLEOTIDE SEQUENCE [LARGE SCALE GENOMIC DNA]</scope>
    <source>
        <strain evidence="8">CECT5711</strain>
    </source>
</reference>
<dbReference type="RefSeq" id="WP_003677742.1">
    <property type="nucleotide sequence ID" value="NZ_AKFP01000013.1"/>
</dbReference>
<keyword evidence="2 5" id="KW-0732">Signal</keyword>
<dbReference type="STRING" id="1185325.A11Y_156808"/>
<keyword evidence="4" id="KW-1133">Transmembrane helix</keyword>
<feature type="compositionally biased region" description="Low complexity" evidence="3">
    <location>
        <begin position="173"/>
        <end position="210"/>
    </location>
</feature>